<protein>
    <recommendedName>
        <fullName evidence="10">C2H2-type domain-containing protein</fullName>
    </recommendedName>
</protein>
<evidence type="ECO:0008006" key="10">
    <source>
        <dbReference type="Google" id="ProtNLM"/>
    </source>
</evidence>
<evidence type="ECO:0000313" key="7">
    <source>
        <dbReference type="EMBL" id="OAV95775.1"/>
    </source>
</evidence>
<dbReference type="Gene3D" id="3.30.160.60">
    <property type="entry name" value="Classic Zinc Finger"/>
    <property type="match status" value="1"/>
</dbReference>
<dbReference type="OrthoDB" id="28737at2759"/>
<evidence type="ECO:0000313" key="8">
    <source>
        <dbReference type="EnsemblFungi" id="PTTG_02016-t43_1-p1"/>
    </source>
</evidence>
<evidence type="ECO:0000313" key="9">
    <source>
        <dbReference type="Proteomes" id="UP000005240"/>
    </source>
</evidence>
<dbReference type="PANTHER" id="PTHR40626">
    <property type="entry name" value="MIP31509P"/>
    <property type="match status" value="1"/>
</dbReference>
<keyword evidence="4" id="KW-0863">Zinc-finger</keyword>
<dbReference type="AlphaFoldDB" id="A0A0C4EMM6"/>
<dbReference type="EMBL" id="ADAS02000026">
    <property type="protein sequence ID" value="OAV95775.1"/>
    <property type="molecule type" value="Genomic_DNA"/>
</dbReference>
<evidence type="ECO:0000256" key="3">
    <source>
        <dbReference type="ARBA" id="ARBA00022737"/>
    </source>
</evidence>
<keyword evidence="2" id="KW-0479">Metal-binding</keyword>
<keyword evidence="5" id="KW-0862">Zinc</keyword>
<evidence type="ECO:0000256" key="5">
    <source>
        <dbReference type="ARBA" id="ARBA00022833"/>
    </source>
</evidence>
<keyword evidence="6" id="KW-0539">Nucleus</keyword>
<sequence>MISDILQDWGSKNLGTPVAVGVGLTCEVTSIQSVHLYQLTFAKQTLYTQPILDQHRLSAHILRPSAAAEPKELEHRLCSCEPAEILDTCQRTQVVAPCPPPPIPNPAQATEGQLADQNRLLRAQLHLDLYLQKLGSVHKQNIGAAGLEAENQNLVRPPPPFPPSHTLILTNFWRWLLGHRSVKRSEHLNRHVRSIHTNDKPYNCQIGSKSFSRHDNLNQHLRAASAASQRHKAVYHALIKARNAKLKEDNLALISTWAALRGQLAEQAKVVAIQAANLAAVYAESSISSSMLDSALIDLN</sequence>
<reference evidence="7" key="1">
    <citation type="submission" date="2009-11" db="EMBL/GenBank/DDBJ databases">
        <authorList>
            <consortium name="The Broad Institute Genome Sequencing Platform"/>
            <person name="Ward D."/>
            <person name="Feldgarden M."/>
            <person name="Earl A."/>
            <person name="Young S.K."/>
            <person name="Zeng Q."/>
            <person name="Koehrsen M."/>
            <person name="Alvarado L."/>
            <person name="Berlin A."/>
            <person name="Bochicchio J."/>
            <person name="Borenstein D."/>
            <person name="Chapman S.B."/>
            <person name="Chen Z."/>
            <person name="Engels R."/>
            <person name="Freedman E."/>
            <person name="Gellesch M."/>
            <person name="Goldberg J."/>
            <person name="Griggs A."/>
            <person name="Gujja S."/>
            <person name="Heilman E."/>
            <person name="Heiman D."/>
            <person name="Hepburn T."/>
            <person name="Howarth C."/>
            <person name="Jen D."/>
            <person name="Larson L."/>
            <person name="Lewis B."/>
            <person name="Mehta T."/>
            <person name="Park D."/>
            <person name="Pearson M."/>
            <person name="Roberts A."/>
            <person name="Saif S."/>
            <person name="Shea T."/>
            <person name="Shenoy N."/>
            <person name="Sisk P."/>
            <person name="Stolte C."/>
            <person name="Sykes S."/>
            <person name="Thomson T."/>
            <person name="Walk T."/>
            <person name="White J."/>
            <person name="Yandava C."/>
            <person name="Izard J."/>
            <person name="Baranova O.V."/>
            <person name="Blanton J.M."/>
            <person name="Tanner A.C."/>
            <person name="Dewhirst F.E."/>
            <person name="Haas B."/>
            <person name="Nusbaum C."/>
            <person name="Birren B."/>
        </authorList>
    </citation>
    <scope>NUCLEOTIDE SEQUENCE [LARGE SCALE GENOMIC DNA]</scope>
    <source>
        <strain evidence="7">1-1 BBBD Race 1</strain>
    </source>
</reference>
<dbReference type="VEuPathDB" id="FungiDB:PTTG_02016"/>
<gene>
    <name evidence="7" type="ORF">PTTG_02016</name>
</gene>
<dbReference type="GO" id="GO:0000981">
    <property type="term" value="F:DNA-binding transcription factor activity, RNA polymerase II-specific"/>
    <property type="evidence" value="ECO:0007669"/>
    <property type="project" value="InterPro"/>
</dbReference>
<accession>A0A0C4EMM6</accession>
<dbReference type="PANTHER" id="PTHR40626:SF32">
    <property type="entry name" value="ZINC FINGER PROTEIN RST2"/>
    <property type="match status" value="1"/>
</dbReference>
<dbReference type="GO" id="GO:0000785">
    <property type="term" value="C:chromatin"/>
    <property type="evidence" value="ECO:0007669"/>
    <property type="project" value="TreeGrafter"/>
</dbReference>
<dbReference type="GO" id="GO:0005634">
    <property type="term" value="C:nucleus"/>
    <property type="evidence" value="ECO:0007669"/>
    <property type="project" value="UniProtKB-SubCell"/>
</dbReference>
<dbReference type="EnsemblFungi" id="PTTG_02016-t43_1">
    <property type="protein sequence ID" value="PTTG_02016-t43_1-p1"/>
    <property type="gene ID" value="PTTG_02016"/>
</dbReference>
<reference evidence="8 9" key="3">
    <citation type="journal article" date="2017" name="G3 (Bethesda)">
        <title>Comparative analysis highlights variable genome content of wheat rusts and divergence of the mating loci.</title>
        <authorList>
            <person name="Cuomo C.A."/>
            <person name="Bakkeren G."/>
            <person name="Khalil H.B."/>
            <person name="Panwar V."/>
            <person name="Joly D."/>
            <person name="Linning R."/>
            <person name="Sakthikumar S."/>
            <person name="Song X."/>
            <person name="Adiconis X."/>
            <person name="Fan L."/>
            <person name="Goldberg J.M."/>
            <person name="Levin J.Z."/>
            <person name="Young S."/>
            <person name="Zeng Q."/>
            <person name="Anikster Y."/>
            <person name="Bruce M."/>
            <person name="Wang M."/>
            <person name="Yin C."/>
            <person name="McCallum B."/>
            <person name="Szabo L.J."/>
            <person name="Hulbert S."/>
            <person name="Chen X."/>
            <person name="Fellers J.P."/>
        </authorList>
    </citation>
    <scope>NUCLEOTIDE SEQUENCE</scope>
    <source>
        <strain evidence="8">isolate 1-1 / race 1 (BBBD)</strain>
        <strain evidence="9">Isolate 1-1 / race 1 (BBBD)</strain>
    </source>
</reference>
<keyword evidence="3" id="KW-0677">Repeat</keyword>
<dbReference type="InterPro" id="IPR051059">
    <property type="entry name" value="VerF-like"/>
</dbReference>
<keyword evidence="9" id="KW-1185">Reference proteome</keyword>
<dbReference type="GO" id="GO:0008270">
    <property type="term" value="F:zinc ion binding"/>
    <property type="evidence" value="ECO:0007669"/>
    <property type="project" value="UniProtKB-KW"/>
</dbReference>
<comment type="subcellular location">
    <subcellularLocation>
        <location evidence="1">Nucleus</location>
    </subcellularLocation>
</comment>
<evidence type="ECO:0000256" key="2">
    <source>
        <dbReference type="ARBA" id="ARBA00022723"/>
    </source>
</evidence>
<evidence type="ECO:0000256" key="1">
    <source>
        <dbReference type="ARBA" id="ARBA00004123"/>
    </source>
</evidence>
<name>A0A0C4EMM6_PUCT1</name>
<dbReference type="Proteomes" id="UP000005240">
    <property type="component" value="Unassembled WGS sequence"/>
</dbReference>
<dbReference type="GO" id="GO:0000978">
    <property type="term" value="F:RNA polymerase II cis-regulatory region sequence-specific DNA binding"/>
    <property type="evidence" value="ECO:0007669"/>
    <property type="project" value="InterPro"/>
</dbReference>
<reference evidence="8" key="4">
    <citation type="submission" date="2025-05" db="UniProtKB">
        <authorList>
            <consortium name="EnsemblFungi"/>
        </authorList>
    </citation>
    <scope>IDENTIFICATION</scope>
    <source>
        <strain evidence="8">isolate 1-1 / race 1 (BBBD)</strain>
    </source>
</reference>
<dbReference type="SUPFAM" id="SSF57667">
    <property type="entry name" value="beta-beta-alpha zinc fingers"/>
    <property type="match status" value="1"/>
</dbReference>
<proteinExistence type="predicted"/>
<dbReference type="STRING" id="630390.A0A0C4EMM6"/>
<reference evidence="7" key="2">
    <citation type="submission" date="2016-05" db="EMBL/GenBank/DDBJ databases">
        <title>Comparative analysis highlights variable genome content of wheat rusts and divergence of the mating loci.</title>
        <authorList>
            <person name="Cuomo C.A."/>
            <person name="Bakkeren G."/>
            <person name="Szabo L."/>
            <person name="Khalil H."/>
            <person name="Joly D."/>
            <person name="Goldberg J."/>
            <person name="Young S."/>
            <person name="Zeng Q."/>
            <person name="Fellers J."/>
        </authorList>
    </citation>
    <scope>NUCLEOTIDE SEQUENCE [LARGE SCALE GENOMIC DNA]</scope>
    <source>
        <strain evidence="7">1-1 BBBD Race 1</strain>
    </source>
</reference>
<evidence type="ECO:0000256" key="4">
    <source>
        <dbReference type="ARBA" id="ARBA00022771"/>
    </source>
</evidence>
<dbReference type="InterPro" id="IPR036236">
    <property type="entry name" value="Znf_C2H2_sf"/>
</dbReference>
<organism evidence="7">
    <name type="scientific">Puccinia triticina (isolate 1-1 / race 1 (BBBD))</name>
    <name type="common">Brown leaf rust fungus</name>
    <dbReference type="NCBI Taxonomy" id="630390"/>
    <lineage>
        <taxon>Eukaryota</taxon>
        <taxon>Fungi</taxon>
        <taxon>Dikarya</taxon>
        <taxon>Basidiomycota</taxon>
        <taxon>Pucciniomycotina</taxon>
        <taxon>Pucciniomycetes</taxon>
        <taxon>Pucciniales</taxon>
        <taxon>Pucciniaceae</taxon>
        <taxon>Puccinia</taxon>
    </lineage>
</organism>
<evidence type="ECO:0000256" key="6">
    <source>
        <dbReference type="ARBA" id="ARBA00023242"/>
    </source>
</evidence>